<accession>A0A3B0CZ99</accession>
<protein>
    <submittedName>
        <fullName evidence="2">Carbohydrate ABC transporter substrate-binding protein</fullName>
    </submittedName>
</protein>
<dbReference type="Gene3D" id="3.40.190.10">
    <property type="entry name" value="Periplasmic binding protein-like II"/>
    <property type="match status" value="1"/>
</dbReference>
<dbReference type="Pfam" id="PF01547">
    <property type="entry name" value="SBP_bac_1"/>
    <property type="match status" value="1"/>
</dbReference>
<evidence type="ECO:0000313" key="2">
    <source>
        <dbReference type="EMBL" id="RKN86856.1"/>
    </source>
</evidence>
<dbReference type="RefSeq" id="WP_120745563.1">
    <property type="nucleotide sequence ID" value="NZ_RBAH01000001.1"/>
</dbReference>
<dbReference type="PROSITE" id="PS51257">
    <property type="entry name" value="PROKAR_LIPOPROTEIN"/>
    <property type="match status" value="1"/>
</dbReference>
<dbReference type="Proteomes" id="UP000282311">
    <property type="component" value="Unassembled WGS sequence"/>
</dbReference>
<dbReference type="PANTHER" id="PTHR43649">
    <property type="entry name" value="ARABINOSE-BINDING PROTEIN-RELATED"/>
    <property type="match status" value="1"/>
</dbReference>
<dbReference type="SUPFAM" id="SSF53850">
    <property type="entry name" value="Periplasmic binding protein-like II"/>
    <property type="match status" value="1"/>
</dbReference>
<dbReference type="OrthoDB" id="2506095at2"/>
<evidence type="ECO:0000313" key="3">
    <source>
        <dbReference type="Proteomes" id="UP000282311"/>
    </source>
</evidence>
<sequence length="437" mass="48508">MKGTRVISAGLLAMLALSACGKQEAVTNVAPQSKDDEFAKQKVTLKLFSHSAGINTEQDVNDLILKPIQAKYPNISVELITGKKLEELPAAGEIPDLLFTSNYYMIDPLELGLASDLRDSIKTLGLDLNKFEPQTVKVIQNFGKNGEIYGVPFSMNYGIMAYNKDIFDKFGVEYPKDNMTWNQVIELSKRVTRLDADAQYVGIDPGPALALSRAYSLPLLDAKQEKAALTTDGFQKVFQQAKQIFDIPGIVDPNKKYSYGVGFFLKDKKLAMYPYWLSAFASSLSAADQPGKLFNWDMVTYPQYDDRPGIGREVDFHLMMIPSASKNKEAAYRVIEVLASEEAQKTMNKGARMTALKDPNLRKQFASDMKVFEGKNLDGIFKVNPAPLPPASKYDVKIYGFLNDALKSVIVDGTDINTALRTANEKADKLIQEMNGK</sequence>
<feature type="chain" id="PRO_5038776863" evidence="1">
    <location>
        <begin position="22"/>
        <end position="437"/>
    </location>
</feature>
<dbReference type="PANTHER" id="PTHR43649:SF12">
    <property type="entry name" value="DIACETYLCHITOBIOSE BINDING PROTEIN DASA"/>
    <property type="match status" value="1"/>
</dbReference>
<dbReference type="EMBL" id="RBAH01000001">
    <property type="protein sequence ID" value="RKN86856.1"/>
    <property type="molecule type" value="Genomic_DNA"/>
</dbReference>
<comment type="caution">
    <text evidence="2">The sequence shown here is derived from an EMBL/GenBank/DDBJ whole genome shotgun (WGS) entry which is preliminary data.</text>
</comment>
<dbReference type="InterPro" id="IPR050490">
    <property type="entry name" value="Bact_solute-bd_prot1"/>
</dbReference>
<feature type="signal peptide" evidence="1">
    <location>
        <begin position="1"/>
        <end position="21"/>
    </location>
</feature>
<dbReference type="AlphaFoldDB" id="A0A3B0CZ99"/>
<evidence type="ECO:0000256" key="1">
    <source>
        <dbReference type="SAM" id="SignalP"/>
    </source>
</evidence>
<keyword evidence="3" id="KW-1185">Reference proteome</keyword>
<keyword evidence="1" id="KW-0732">Signal</keyword>
<name>A0A3B0CZ99_9BACL</name>
<proteinExistence type="predicted"/>
<organism evidence="2 3">
    <name type="scientific">Paenibacillus ginsengarvi</name>
    <dbReference type="NCBI Taxonomy" id="400777"/>
    <lineage>
        <taxon>Bacteria</taxon>
        <taxon>Bacillati</taxon>
        <taxon>Bacillota</taxon>
        <taxon>Bacilli</taxon>
        <taxon>Bacillales</taxon>
        <taxon>Paenibacillaceae</taxon>
        <taxon>Paenibacillus</taxon>
    </lineage>
</organism>
<gene>
    <name evidence="2" type="ORF">D7M11_02570</name>
</gene>
<reference evidence="2 3" key="1">
    <citation type="journal article" date="2007" name="Int. J. Syst. Evol. Microbiol.">
        <title>Paenibacillus ginsengarvi sp. nov., isolated from soil from ginseng cultivation.</title>
        <authorList>
            <person name="Yoon M.H."/>
            <person name="Ten L.N."/>
            <person name="Im W.T."/>
        </authorList>
    </citation>
    <scope>NUCLEOTIDE SEQUENCE [LARGE SCALE GENOMIC DNA]</scope>
    <source>
        <strain evidence="2 3">KCTC 13059</strain>
    </source>
</reference>
<dbReference type="InterPro" id="IPR006059">
    <property type="entry name" value="SBP"/>
</dbReference>